<evidence type="ECO:0000313" key="3">
    <source>
        <dbReference type="Proteomes" id="UP000320762"/>
    </source>
</evidence>
<feature type="region of interest" description="Disordered" evidence="1">
    <location>
        <begin position="111"/>
        <end position="131"/>
    </location>
</feature>
<gene>
    <name evidence="2" type="ORF">BD626DRAFT_570987</name>
</gene>
<feature type="region of interest" description="Disordered" evidence="1">
    <location>
        <begin position="40"/>
        <end position="87"/>
    </location>
</feature>
<dbReference type="EMBL" id="VDMD01000017">
    <property type="protein sequence ID" value="TRM61342.1"/>
    <property type="molecule type" value="Genomic_DNA"/>
</dbReference>
<dbReference type="Proteomes" id="UP000320762">
    <property type="component" value="Unassembled WGS sequence"/>
</dbReference>
<accession>A0A550C960</accession>
<name>A0A550C960_9AGAR</name>
<evidence type="ECO:0000256" key="1">
    <source>
        <dbReference type="SAM" id="MobiDB-lite"/>
    </source>
</evidence>
<feature type="compositionally biased region" description="Low complexity" evidence="1">
    <location>
        <begin position="47"/>
        <end position="59"/>
    </location>
</feature>
<feature type="compositionally biased region" description="Pro residues" evidence="1">
    <location>
        <begin position="121"/>
        <end position="131"/>
    </location>
</feature>
<reference evidence="2 3" key="1">
    <citation type="journal article" date="2019" name="New Phytol.">
        <title>Comparative genomics reveals unique wood-decay strategies and fruiting body development in the Schizophyllaceae.</title>
        <authorList>
            <person name="Almasi E."/>
            <person name="Sahu N."/>
            <person name="Krizsan K."/>
            <person name="Balint B."/>
            <person name="Kovacs G.M."/>
            <person name="Kiss B."/>
            <person name="Cseklye J."/>
            <person name="Drula E."/>
            <person name="Henrissat B."/>
            <person name="Nagy I."/>
            <person name="Chovatia M."/>
            <person name="Adam C."/>
            <person name="LaButti K."/>
            <person name="Lipzen A."/>
            <person name="Riley R."/>
            <person name="Grigoriev I.V."/>
            <person name="Nagy L.G."/>
        </authorList>
    </citation>
    <scope>NUCLEOTIDE SEQUENCE [LARGE SCALE GENOMIC DNA]</scope>
    <source>
        <strain evidence="2 3">NL-1724</strain>
    </source>
</reference>
<protein>
    <submittedName>
        <fullName evidence="2">Uncharacterized protein</fullName>
    </submittedName>
</protein>
<keyword evidence="3" id="KW-1185">Reference proteome</keyword>
<dbReference type="AlphaFoldDB" id="A0A550C960"/>
<organism evidence="2 3">
    <name type="scientific">Schizophyllum amplum</name>
    <dbReference type="NCBI Taxonomy" id="97359"/>
    <lineage>
        <taxon>Eukaryota</taxon>
        <taxon>Fungi</taxon>
        <taxon>Dikarya</taxon>
        <taxon>Basidiomycota</taxon>
        <taxon>Agaricomycotina</taxon>
        <taxon>Agaricomycetes</taxon>
        <taxon>Agaricomycetidae</taxon>
        <taxon>Agaricales</taxon>
        <taxon>Schizophyllaceae</taxon>
        <taxon>Schizophyllum</taxon>
    </lineage>
</organism>
<sequence length="131" mass="14161">MSFALTVARLAHCHPPRPPSPASATIPRLPRLIRRCAARIPRRRLPRSPLSTRSPSSTPFSNKHPPSLGHFLPLRASAADPHPGHPAMIPEAFELEIEGTVYDSTSANQTAKVVKDISRNPCPPPSSARAS</sequence>
<evidence type="ECO:0000313" key="2">
    <source>
        <dbReference type="EMBL" id="TRM61342.1"/>
    </source>
</evidence>
<proteinExistence type="predicted"/>
<comment type="caution">
    <text evidence="2">The sequence shown here is derived from an EMBL/GenBank/DDBJ whole genome shotgun (WGS) entry which is preliminary data.</text>
</comment>